<reference evidence="1" key="2">
    <citation type="submission" date="2020-09" db="EMBL/GenBank/DDBJ databases">
        <authorList>
            <person name="Sun Q."/>
            <person name="Ohkuma M."/>
        </authorList>
    </citation>
    <scope>NUCLEOTIDE SEQUENCE</scope>
    <source>
        <strain evidence="1">JCM 17251</strain>
    </source>
</reference>
<dbReference type="EMBL" id="BMOS01000002">
    <property type="protein sequence ID" value="GGN50104.1"/>
    <property type="molecule type" value="Genomic_DNA"/>
</dbReference>
<proteinExistence type="predicted"/>
<organism evidence="1 2">
    <name type="scientific">Oceanobacillus indicireducens</name>
    <dbReference type="NCBI Taxonomy" id="1004261"/>
    <lineage>
        <taxon>Bacteria</taxon>
        <taxon>Bacillati</taxon>
        <taxon>Bacillota</taxon>
        <taxon>Bacilli</taxon>
        <taxon>Bacillales</taxon>
        <taxon>Bacillaceae</taxon>
        <taxon>Oceanobacillus</taxon>
    </lineage>
</organism>
<dbReference type="AlphaFoldDB" id="A0A918CYM7"/>
<name>A0A918CYM7_9BACI</name>
<protein>
    <submittedName>
        <fullName evidence="1">Uncharacterized protein</fullName>
    </submittedName>
</protein>
<accession>A0A918CYM7</accession>
<evidence type="ECO:0000313" key="2">
    <source>
        <dbReference type="Proteomes" id="UP000624041"/>
    </source>
</evidence>
<sequence>MRGGTNALTPSPKKIYSYSVGACNKMLQTNQDFSAEVKEHSSDFFRSRNDANYIDSLFGSVDSIK</sequence>
<keyword evidence="2" id="KW-1185">Reference proteome</keyword>
<reference evidence="1" key="1">
    <citation type="journal article" date="2014" name="Int. J. Syst. Evol. Microbiol.">
        <title>Complete genome sequence of Corynebacterium casei LMG S-19264T (=DSM 44701T), isolated from a smear-ripened cheese.</title>
        <authorList>
            <consortium name="US DOE Joint Genome Institute (JGI-PGF)"/>
            <person name="Walter F."/>
            <person name="Albersmeier A."/>
            <person name="Kalinowski J."/>
            <person name="Ruckert C."/>
        </authorList>
    </citation>
    <scope>NUCLEOTIDE SEQUENCE</scope>
    <source>
        <strain evidence="1">JCM 17251</strain>
    </source>
</reference>
<dbReference type="Proteomes" id="UP000624041">
    <property type="component" value="Unassembled WGS sequence"/>
</dbReference>
<evidence type="ECO:0000313" key="1">
    <source>
        <dbReference type="EMBL" id="GGN50104.1"/>
    </source>
</evidence>
<comment type="caution">
    <text evidence="1">The sequence shown here is derived from an EMBL/GenBank/DDBJ whole genome shotgun (WGS) entry which is preliminary data.</text>
</comment>
<gene>
    <name evidence="1" type="ORF">GCM10007971_03300</name>
</gene>